<evidence type="ECO:0008006" key="3">
    <source>
        <dbReference type="Google" id="ProtNLM"/>
    </source>
</evidence>
<dbReference type="RefSeq" id="WP_147287955.1">
    <property type="nucleotide sequence ID" value="NZ_QQBC01000005.1"/>
</dbReference>
<evidence type="ECO:0000313" key="1">
    <source>
        <dbReference type="EMBL" id="RDI65759.1"/>
    </source>
</evidence>
<sequence length="127" mass="13880">MMATFPDAEIVLLALLDDLGWTCTALPDPAEWPTLMPIIAVNRIGGGCRDGITDRALMSVVVVADTRAKAWASAHRVRERILSAGATKAGGVLIDYTDEEVGNTQEPDLNSDNRFVESTYWISFRAR</sequence>
<keyword evidence="2" id="KW-1185">Reference proteome</keyword>
<comment type="caution">
    <text evidence="1">The sequence shown here is derived from an EMBL/GenBank/DDBJ whole genome shotgun (WGS) entry which is preliminary data.</text>
</comment>
<name>A0A370I4X5_9NOCA</name>
<dbReference type="EMBL" id="QQBC01000005">
    <property type="protein sequence ID" value="RDI65759.1"/>
    <property type="molecule type" value="Genomic_DNA"/>
</dbReference>
<protein>
    <recommendedName>
        <fullName evidence="3">DUF3168 domain-containing protein</fullName>
    </recommendedName>
</protein>
<proteinExistence type="predicted"/>
<dbReference type="Proteomes" id="UP000254869">
    <property type="component" value="Unassembled WGS sequence"/>
</dbReference>
<evidence type="ECO:0000313" key="2">
    <source>
        <dbReference type="Proteomes" id="UP000254869"/>
    </source>
</evidence>
<dbReference type="InterPro" id="IPR057003">
    <property type="entry name" value="Phage_tail_terminator_2"/>
</dbReference>
<dbReference type="Pfam" id="PF23841">
    <property type="entry name" value="Phage_tail_terminator_2"/>
    <property type="match status" value="1"/>
</dbReference>
<reference evidence="1 2" key="1">
    <citation type="submission" date="2018-07" db="EMBL/GenBank/DDBJ databases">
        <title>Genomic Encyclopedia of Type Strains, Phase IV (KMG-IV): sequencing the most valuable type-strain genomes for metagenomic binning, comparative biology and taxonomic classification.</title>
        <authorList>
            <person name="Goeker M."/>
        </authorList>
    </citation>
    <scope>NUCLEOTIDE SEQUENCE [LARGE SCALE GENOMIC DNA]</scope>
    <source>
        <strain evidence="1 2">DSM 44290</strain>
    </source>
</reference>
<gene>
    <name evidence="1" type="ORF">DFR76_10574</name>
</gene>
<dbReference type="AlphaFoldDB" id="A0A370I4X5"/>
<dbReference type="STRING" id="1210086.GCA_001613105_04123"/>
<organism evidence="1 2">
    <name type="scientific">Nocardia pseudobrasiliensis</name>
    <dbReference type="NCBI Taxonomy" id="45979"/>
    <lineage>
        <taxon>Bacteria</taxon>
        <taxon>Bacillati</taxon>
        <taxon>Actinomycetota</taxon>
        <taxon>Actinomycetes</taxon>
        <taxon>Mycobacteriales</taxon>
        <taxon>Nocardiaceae</taxon>
        <taxon>Nocardia</taxon>
    </lineage>
</organism>
<accession>A0A370I4X5</accession>